<keyword evidence="2" id="KW-1185">Reference proteome</keyword>
<dbReference type="AlphaFoldDB" id="A0A2H3BSW4"/>
<dbReference type="Proteomes" id="UP000218334">
    <property type="component" value="Unassembled WGS sequence"/>
</dbReference>
<evidence type="ECO:0000313" key="1">
    <source>
        <dbReference type="EMBL" id="PBK66973.1"/>
    </source>
</evidence>
<protein>
    <recommendedName>
        <fullName evidence="3">F-box domain-containing protein</fullName>
    </recommendedName>
</protein>
<gene>
    <name evidence="1" type="ORF">ARMSODRAFT_1086371</name>
</gene>
<reference evidence="2" key="1">
    <citation type="journal article" date="2017" name="Nat. Ecol. Evol.">
        <title>Genome expansion and lineage-specific genetic innovations in the forest pathogenic fungi Armillaria.</title>
        <authorList>
            <person name="Sipos G."/>
            <person name="Prasanna A.N."/>
            <person name="Walter M.C."/>
            <person name="O'Connor E."/>
            <person name="Balint B."/>
            <person name="Krizsan K."/>
            <person name="Kiss B."/>
            <person name="Hess J."/>
            <person name="Varga T."/>
            <person name="Slot J."/>
            <person name="Riley R."/>
            <person name="Boka B."/>
            <person name="Rigling D."/>
            <person name="Barry K."/>
            <person name="Lee J."/>
            <person name="Mihaltcheva S."/>
            <person name="LaButti K."/>
            <person name="Lipzen A."/>
            <person name="Waldron R."/>
            <person name="Moloney N.M."/>
            <person name="Sperisen C."/>
            <person name="Kredics L."/>
            <person name="Vagvoelgyi C."/>
            <person name="Patrignani A."/>
            <person name="Fitzpatrick D."/>
            <person name="Nagy I."/>
            <person name="Doyle S."/>
            <person name="Anderson J.B."/>
            <person name="Grigoriev I.V."/>
            <person name="Gueldener U."/>
            <person name="Muensterkoetter M."/>
            <person name="Nagy L.G."/>
        </authorList>
    </citation>
    <scope>NUCLEOTIDE SEQUENCE [LARGE SCALE GENOMIC DNA]</scope>
    <source>
        <strain evidence="2">28-4</strain>
    </source>
</reference>
<dbReference type="EMBL" id="KZ293438">
    <property type="protein sequence ID" value="PBK66973.1"/>
    <property type="molecule type" value="Genomic_DNA"/>
</dbReference>
<organism evidence="1 2">
    <name type="scientific">Armillaria solidipes</name>
    <dbReference type="NCBI Taxonomy" id="1076256"/>
    <lineage>
        <taxon>Eukaryota</taxon>
        <taxon>Fungi</taxon>
        <taxon>Dikarya</taxon>
        <taxon>Basidiomycota</taxon>
        <taxon>Agaricomycotina</taxon>
        <taxon>Agaricomycetes</taxon>
        <taxon>Agaricomycetidae</taxon>
        <taxon>Agaricales</taxon>
        <taxon>Marasmiineae</taxon>
        <taxon>Physalacriaceae</taxon>
        <taxon>Armillaria</taxon>
    </lineage>
</organism>
<proteinExistence type="predicted"/>
<evidence type="ECO:0008006" key="3">
    <source>
        <dbReference type="Google" id="ProtNLM"/>
    </source>
</evidence>
<sequence>MCSTMALPQEILEEILSHLRFDLPSLKACSLTHPSFLLPSSRLLFAKIRVRDSRGPPTDICLELRKVLVASKHMTASIRSLILNFVWSPKESGTGIFPSLLQLLPNLQRLSIHLARGNVPYSTLTRFLRLIRFLAFNNLEDITMDVIRINVTNATTNLVPSRQSCFPSTLELNLDGPVIETLLSPQSTVSMANLRVLTIYADSDQDVKATSSILSASSSLQVLTLLLPITESRESHLIDLRPLSQLRSICTSLYFDSEWTSIDKIPSDWRGPFSWAHPFFKRLPSSVEDIILEVVFCPYDAFLLPHFRSDWQELDRILANHPWKISVRLEIYVDYHFEDPGIEDYCYHEWSERPGDLQKHFRNFLHHEGLPETNRKGCLHYEIRKSTLASLNTNLGLTDLHLGPMTYSIR</sequence>
<name>A0A2H3BSW4_9AGAR</name>
<evidence type="ECO:0000313" key="2">
    <source>
        <dbReference type="Proteomes" id="UP000218334"/>
    </source>
</evidence>
<accession>A0A2H3BSW4</accession>